<feature type="region of interest" description="Disordered" evidence="6">
    <location>
        <begin position="194"/>
        <end position="242"/>
    </location>
</feature>
<evidence type="ECO:0000259" key="7">
    <source>
        <dbReference type="PROSITE" id="PS50048"/>
    </source>
</evidence>
<dbReference type="InterPro" id="IPR001138">
    <property type="entry name" value="Zn2Cys6_DnaBD"/>
</dbReference>
<dbReference type="PROSITE" id="PS50048">
    <property type="entry name" value="ZN2_CY6_FUNGAL_2"/>
    <property type="match status" value="2"/>
</dbReference>
<evidence type="ECO:0000256" key="1">
    <source>
        <dbReference type="ARBA" id="ARBA00004123"/>
    </source>
</evidence>
<dbReference type="GO" id="GO:0005634">
    <property type="term" value="C:nucleus"/>
    <property type="evidence" value="ECO:0007669"/>
    <property type="project" value="UniProtKB-SubCell"/>
</dbReference>
<evidence type="ECO:0000313" key="8">
    <source>
        <dbReference type="EMBL" id="KAK3402475.1"/>
    </source>
</evidence>
<evidence type="ECO:0000256" key="5">
    <source>
        <dbReference type="ARBA" id="ARBA00023242"/>
    </source>
</evidence>
<dbReference type="GO" id="GO:0003677">
    <property type="term" value="F:DNA binding"/>
    <property type="evidence" value="ECO:0007669"/>
    <property type="project" value="InterPro"/>
</dbReference>
<evidence type="ECO:0000256" key="6">
    <source>
        <dbReference type="SAM" id="MobiDB-lite"/>
    </source>
</evidence>
<organism evidence="8 9">
    <name type="scientific">Sordaria brevicollis</name>
    <dbReference type="NCBI Taxonomy" id="83679"/>
    <lineage>
        <taxon>Eukaryota</taxon>
        <taxon>Fungi</taxon>
        <taxon>Dikarya</taxon>
        <taxon>Ascomycota</taxon>
        <taxon>Pezizomycotina</taxon>
        <taxon>Sordariomycetes</taxon>
        <taxon>Sordariomycetidae</taxon>
        <taxon>Sordariales</taxon>
        <taxon>Sordariaceae</taxon>
        <taxon>Sordaria</taxon>
    </lineage>
</organism>
<dbReference type="GO" id="GO:0008270">
    <property type="term" value="F:zinc ion binding"/>
    <property type="evidence" value="ECO:0007669"/>
    <property type="project" value="InterPro"/>
</dbReference>
<keyword evidence="4" id="KW-0804">Transcription</keyword>
<feature type="region of interest" description="Disordered" evidence="6">
    <location>
        <begin position="1"/>
        <end position="28"/>
    </location>
</feature>
<dbReference type="AlphaFoldDB" id="A0AAE0UG19"/>
<comment type="caution">
    <text evidence="8">The sequence shown here is derived from an EMBL/GenBank/DDBJ whole genome shotgun (WGS) entry which is preliminary data.</text>
</comment>
<dbReference type="InterPro" id="IPR050815">
    <property type="entry name" value="TF_fung"/>
</dbReference>
<dbReference type="InterPro" id="IPR007219">
    <property type="entry name" value="XnlR_reg_dom"/>
</dbReference>
<accession>A0AAE0UG19</accession>
<dbReference type="Proteomes" id="UP001281003">
    <property type="component" value="Unassembled WGS sequence"/>
</dbReference>
<dbReference type="GO" id="GO:0006351">
    <property type="term" value="P:DNA-templated transcription"/>
    <property type="evidence" value="ECO:0007669"/>
    <property type="project" value="InterPro"/>
</dbReference>
<dbReference type="PANTHER" id="PTHR47338">
    <property type="entry name" value="ZN(II)2CYS6 TRANSCRIPTION FACTOR (EUROFUNG)-RELATED"/>
    <property type="match status" value="1"/>
</dbReference>
<dbReference type="GO" id="GO:0000981">
    <property type="term" value="F:DNA-binding transcription factor activity, RNA polymerase II-specific"/>
    <property type="evidence" value="ECO:0007669"/>
    <property type="project" value="InterPro"/>
</dbReference>
<feature type="domain" description="Zn(2)-C6 fungal-type" evidence="7">
    <location>
        <begin position="121"/>
        <end position="164"/>
    </location>
</feature>
<dbReference type="SMART" id="SM00066">
    <property type="entry name" value="GAL4"/>
    <property type="match status" value="2"/>
</dbReference>
<keyword evidence="3" id="KW-0805">Transcription regulation</keyword>
<feature type="region of interest" description="Disordered" evidence="6">
    <location>
        <begin position="775"/>
        <end position="822"/>
    </location>
</feature>
<proteinExistence type="predicted"/>
<dbReference type="SUPFAM" id="SSF57701">
    <property type="entry name" value="Zn2/Cys6 DNA-binding domain"/>
    <property type="match status" value="2"/>
</dbReference>
<name>A0AAE0UG19_SORBR</name>
<dbReference type="InterPro" id="IPR036864">
    <property type="entry name" value="Zn2-C6_fun-type_DNA-bd_sf"/>
</dbReference>
<feature type="domain" description="Zn(2)-C6 fungal-type" evidence="7">
    <location>
        <begin position="31"/>
        <end position="61"/>
    </location>
</feature>
<keyword evidence="2" id="KW-0479">Metal-binding</keyword>
<feature type="region of interest" description="Disordered" evidence="6">
    <location>
        <begin position="648"/>
        <end position="671"/>
    </location>
</feature>
<evidence type="ECO:0000313" key="9">
    <source>
        <dbReference type="Proteomes" id="UP001281003"/>
    </source>
</evidence>
<dbReference type="CDD" id="cd00067">
    <property type="entry name" value="GAL4"/>
    <property type="match status" value="2"/>
</dbReference>
<comment type="subcellular location">
    <subcellularLocation>
        <location evidence="1">Nucleus</location>
    </subcellularLocation>
</comment>
<dbReference type="Gene3D" id="4.10.240.10">
    <property type="entry name" value="Zn(2)-C6 fungal-type DNA-binding domain"/>
    <property type="match status" value="2"/>
</dbReference>
<evidence type="ECO:0000256" key="4">
    <source>
        <dbReference type="ARBA" id="ARBA00023163"/>
    </source>
</evidence>
<dbReference type="Pfam" id="PF04082">
    <property type="entry name" value="Fungal_trans"/>
    <property type="match status" value="1"/>
</dbReference>
<reference evidence="8" key="1">
    <citation type="journal article" date="2023" name="Mol. Phylogenet. Evol.">
        <title>Genome-scale phylogeny and comparative genomics of the fungal order Sordariales.</title>
        <authorList>
            <person name="Hensen N."/>
            <person name="Bonometti L."/>
            <person name="Westerberg I."/>
            <person name="Brannstrom I.O."/>
            <person name="Guillou S."/>
            <person name="Cros-Aarteil S."/>
            <person name="Calhoun S."/>
            <person name="Haridas S."/>
            <person name="Kuo A."/>
            <person name="Mondo S."/>
            <person name="Pangilinan J."/>
            <person name="Riley R."/>
            <person name="LaButti K."/>
            <person name="Andreopoulos B."/>
            <person name="Lipzen A."/>
            <person name="Chen C."/>
            <person name="Yan M."/>
            <person name="Daum C."/>
            <person name="Ng V."/>
            <person name="Clum A."/>
            <person name="Steindorff A."/>
            <person name="Ohm R.A."/>
            <person name="Martin F."/>
            <person name="Silar P."/>
            <person name="Natvig D.O."/>
            <person name="Lalanne C."/>
            <person name="Gautier V."/>
            <person name="Ament-Velasquez S.L."/>
            <person name="Kruys A."/>
            <person name="Hutchinson M.I."/>
            <person name="Powell A.J."/>
            <person name="Barry K."/>
            <person name="Miller A.N."/>
            <person name="Grigoriev I.V."/>
            <person name="Debuchy R."/>
            <person name="Gladieux P."/>
            <person name="Hiltunen Thoren M."/>
            <person name="Johannesson H."/>
        </authorList>
    </citation>
    <scope>NUCLEOTIDE SEQUENCE</scope>
    <source>
        <strain evidence="8">FGSC 1904</strain>
    </source>
</reference>
<sequence length="907" mass="97735">MNMSSPPTPGSAHGHGTEGTGRSASRPEKRTCITCRARKVKCDGRPDKCTNCERLGFTCSYDPNTIVTTSPGVGPTNHTITSHEPFSVDRLVPNETEGSVSTNTTTTAPVVGLRRIRARQACQSCHVKKAKCSGIINKPGPGGSGSGGYRGCERCRALGIACVLRKGKRGLALPGLNNNNSLGDASEMILDDGGNGMHIDDPRDMDEDMNHNGSIGGRSTASPAPNPSISNPGASGRIDLPQPDDPIVKRAFDNYFRHVHHVPMFSFVHRASLMERYDAGLLDRALLLAIVGIAALLTDLGPNVPLGDAELFSNRCIDEAAAICTSELENRSITRLEALVIVVKHRILSKRFSAAFMLHALTSRFANVLRLNVENPALCFLAQESRRRLMWSIYMIDAWFANGQTDLALWADPERQIRIQLPCNERNFDFDLPEVTEPLRQPPPSPSGQPVQLPDAVGFTALHIRMHWLRTRILQLSLRVVGPNPDPNELMQLPLRCAEFKAELDSFEARLPPSFKWSESNLRLRSYSSRLGIFFMTHVWWRQCHLDLYRLFLPGLKESLSPHSLAHLAQASVVGSPNSHHHGQGNWQQGRGLLEWARQECYKHARAMADMFAQVLALGESSVPLADIDLPGCALQCGRVLYHSFQSRGPTGREQGGARGGQSPAALAPPSAEGVREMVSVCLRVARLACPGPASRAIQTDIEKLLSEGIPIIQTPVTPNPRATELLTPAPYSPGPPGAFSSMPVPLPPGPIPPLQVVNDPHELMPAVPPGMPPPIPPPPGQGQGQILPPVSSSSAAPIGPGQGTGVNQAVNPGVAPSQASQITTGSNAFEEMLASGMNFGGGGMGGGGNGMNDFFAPEAWGLGLSPFPLMGGSGLFRGSRCRGRVRWEDRFMDRCKLGKGKELGKE</sequence>
<dbReference type="EMBL" id="JAUTDP010000001">
    <property type="protein sequence ID" value="KAK3402475.1"/>
    <property type="molecule type" value="Genomic_DNA"/>
</dbReference>
<dbReference type="Pfam" id="PF00172">
    <property type="entry name" value="Zn_clus"/>
    <property type="match status" value="2"/>
</dbReference>
<reference evidence="8" key="2">
    <citation type="submission" date="2023-07" db="EMBL/GenBank/DDBJ databases">
        <authorList>
            <consortium name="Lawrence Berkeley National Laboratory"/>
            <person name="Haridas S."/>
            <person name="Hensen N."/>
            <person name="Bonometti L."/>
            <person name="Westerberg I."/>
            <person name="Brannstrom I.O."/>
            <person name="Guillou S."/>
            <person name="Cros-Aarteil S."/>
            <person name="Calhoun S."/>
            <person name="Kuo A."/>
            <person name="Mondo S."/>
            <person name="Pangilinan J."/>
            <person name="Riley R."/>
            <person name="LaButti K."/>
            <person name="Andreopoulos B."/>
            <person name="Lipzen A."/>
            <person name="Chen C."/>
            <person name="Yanf M."/>
            <person name="Daum C."/>
            <person name="Ng V."/>
            <person name="Clum A."/>
            <person name="Steindorff A."/>
            <person name="Ohm R."/>
            <person name="Martin F."/>
            <person name="Silar P."/>
            <person name="Natvig D."/>
            <person name="Lalanne C."/>
            <person name="Gautier V."/>
            <person name="Ament-velasquez S.L."/>
            <person name="Kruys A."/>
            <person name="Hutchinson M.I."/>
            <person name="Powell A.J."/>
            <person name="Barry K."/>
            <person name="Miller A.N."/>
            <person name="Grigoriev I.V."/>
            <person name="Debuchy R."/>
            <person name="Gladieux P."/>
            <person name="Thoren M.H."/>
            <person name="Johannesson H."/>
        </authorList>
    </citation>
    <scope>NUCLEOTIDE SEQUENCE</scope>
    <source>
        <strain evidence="8">FGSC 1904</strain>
    </source>
</reference>
<gene>
    <name evidence="8" type="ORF">B0T20DRAFT_699</name>
</gene>
<feature type="compositionally biased region" description="Polar residues" evidence="6">
    <location>
        <begin position="211"/>
        <end position="220"/>
    </location>
</feature>
<dbReference type="PROSITE" id="PS00463">
    <property type="entry name" value="ZN2_CY6_FUNGAL_1"/>
    <property type="match status" value="1"/>
</dbReference>
<protein>
    <recommendedName>
        <fullName evidence="7">Zn(2)-C6 fungal-type domain-containing protein</fullName>
    </recommendedName>
</protein>
<evidence type="ECO:0000256" key="3">
    <source>
        <dbReference type="ARBA" id="ARBA00023015"/>
    </source>
</evidence>
<keyword evidence="5" id="KW-0539">Nucleus</keyword>
<evidence type="ECO:0000256" key="2">
    <source>
        <dbReference type="ARBA" id="ARBA00022723"/>
    </source>
</evidence>
<keyword evidence="9" id="KW-1185">Reference proteome</keyword>
<dbReference type="PANTHER" id="PTHR47338:SF7">
    <property type="entry name" value="ZN(II)2CYS6 TRANSCRIPTION FACTOR (EUROFUNG)"/>
    <property type="match status" value="1"/>
</dbReference>
<dbReference type="CDD" id="cd12148">
    <property type="entry name" value="fungal_TF_MHR"/>
    <property type="match status" value="1"/>
</dbReference>
<feature type="compositionally biased region" description="Low complexity" evidence="6">
    <location>
        <begin position="221"/>
        <end position="236"/>
    </location>
</feature>